<dbReference type="GO" id="GO:0032259">
    <property type="term" value="P:methylation"/>
    <property type="evidence" value="ECO:0007669"/>
    <property type="project" value="UniProtKB-KW"/>
</dbReference>
<dbReference type="FunFam" id="3.30.1960.10:FF:000003">
    <property type="entry name" value="tRNA methyltransferase"/>
    <property type="match status" value="1"/>
</dbReference>
<comment type="pathway">
    <text evidence="1">tRNA modification; wybutosine-tRNA(Phe) biosynthesis.</text>
</comment>
<evidence type="ECO:0000256" key="9">
    <source>
        <dbReference type="ARBA" id="ARBA00049202"/>
    </source>
</evidence>
<evidence type="ECO:0000256" key="3">
    <source>
        <dbReference type="ARBA" id="ARBA00012750"/>
    </source>
</evidence>
<evidence type="ECO:0000256" key="8">
    <source>
        <dbReference type="ARBA" id="ARBA00030554"/>
    </source>
</evidence>
<evidence type="ECO:0000256" key="1">
    <source>
        <dbReference type="ARBA" id="ARBA00004797"/>
    </source>
</evidence>
<feature type="region of interest" description="Disordered" evidence="12">
    <location>
        <begin position="213"/>
        <end position="265"/>
    </location>
</feature>
<gene>
    <name evidence="14" type="ORF">A9F13_04g00946</name>
</gene>
<name>A0AA91T2Z1_CLALS</name>
<dbReference type="GO" id="GO:0008033">
    <property type="term" value="P:tRNA processing"/>
    <property type="evidence" value="ECO:0007669"/>
    <property type="project" value="UniProtKB-KW"/>
</dbReference>
<protein>
    <recommendedName>
        <fullName evidence="11">tRNA wybutosine-synthesizing protein 3</fullName>
        <ecNumber evidence="3">2.1.1.282</ecNumber>
    </recommendedName>
    <alternativeName>
        <fullName evidence="8">tRNA(Phe) 7-((3-amino-3-carboxypropyl)-4-demethylwyosine(37)-N(4))-methyltransferase</fullName>
    </alternativeName>
</protein>
<keyword evidence="6" id="KW-0949">S-adenosyl-L-methionine</keyword>
<dbReference type="EC" id="2.1.1.282" evidence="3"/>
<dbReference type="SUPFAM" id="SSF111278">
    <property type="entry name" value="SSo0622-like"/>
    <property type="match status" value="1"/>
</dbReference>
<dbReference type="InterPro" id="IPR003827">
    <property type="entry name" value="tRNA_yW-synthesising"/>
</dbReference>
<keyword evidence="4 14" id="KW-0489">Methyltransferase</keyword>
<dbReference type="PANTHER" id="PTHR48418:SF1">
    <property type="entry name" value="TRNA WYBUTOSINE-SYNTHESIZING PROTEIN 3"/>
    <property type="match status" value="1"/>
</dbReference>
<evidence type="ECO:0000256" key="7">
    <source>
        <dbReference type="ARBA" id="ARBA00022694"/>
    </source>
</evidence>
<sequence length="265" mass="29785">MASPFDQKKASILQEIGVTSEASPDASPKGTIDELCLPIINVINSHPDMVTTSSCSGRVSVFLEGKKSDHQIGAKGNEGRWLFVTHEPSALEKWYEQVDFVYGSDMDTSSGTRYILFKFEPLILHVKCRDLKTANLLFSTAMGCGFRETGIGSNNIVGIRISIKLDVPIGMLQGDKLMSFVSKEYLELITRLSYDRFTENFRKMDQLKKSIADMGQAKEEKTETKEERRLRKMAEGMARREAVRAEKEKKKLEKLAQEESAGTKE</sequence>
<evidence type="ECO:0000313" key="15">
    <source>
        <dbReference type="Proteomes" id="UP000195602"/>
    </source>
</evidence>
<comment type="caution">
    <text evidence="14">The sequence shown here is derived from an EMBL/GenBank/DDBJ whole genome shotgun (WGS) entry which is preliminary data.</text>
</comment>
<comment type="catalytic activity">
    <reaction evidence="9">
        <text>4-demethyl-7-[(3S)-3-amino-3-carboxypropyl]wyosine(37) in tRNA(Phe) + S-adenosyl-L-methionine = 7-[(3S)-3-amino-3-carboxypropyl]wyosine(37) in tRNA(Phe) + S-adenosyl-L-homocysteine + H(+)</text>
        <dbReference type="Rhea" id="RHEA:36635"/>
        <dbReference type="Rhea" id="RHEA-COMP:10378"/>
        <dbReference type="Rhea" id="RHEA-COMP:10379"/>
        <dbReference type="ChEBI" id="CHEBI:15378"/>
        <dbReference type="ChEBI" id="CHEBI:57856"/>
        <dbReference type="ChEBI" id="CHEBI:59789"/>
        <dbReference type="ChEBI" id="CHEBI:73543"/>
        <dbReference type="ChEBI" id="CHEBI:73550"/>
        <dbReference type="EC" id="2.1.1.282"/>
    </reaction>
</comment>
<evidence type="ECO:0000259" key="13">
    <source>
        <dbReference type="Pfam" id="PF02676"/>
    </source>
</evidence>
<dbReference type="InterPro" id="IPR036602">
    <property type="entry name" value="tRNA_yW-synthesising-like_sf"/>
</dbReference>
<comment type="function">
    <text evidence="10">S-adenosyl-L-methionine-dependent methyltransferase that acts as a component of the wybutosine biosynthesis pathway. Wybutosine is a hyper modified guanosine with a tricyclic base found at the 3'-position adjacent to the anticodon of eukaryotic phenylalanine tRNA. Probably methylates N-4 position of wybutosine-86 to produce wybutosine-72.</text>
</comment>
<dbReference type="GO" id="GO:0008168">
    <property type="term" value="F:methyltransferase activity"/>
    <property type="evidence" value="ECO:0007669"/>
    <property type="project" value="UniProtKB-KW"/>
</dbReference>
<dbReference type="PANTHER" id="PTHR48418">
    <property type="entry name" value="TRNA WYBUTOSINE-SYNTHESIZING PROTEIN 3"/>
    <property type="match status" value="1"/>
</dbReference>
<dbReference type="KEGG" id="clus:A9F13_04g00946"/>
<keyword evidence="5" id="KW-0808">Transferase</keyword>
<dbReference type="EMBL" id="LYUB02000004">
    <property type="protein sequence ID" value="OVF09617.1"/>
    <property type="molecule type" value="Genomic_DNA"/>
</dbReference>
<organism evidence="14 15">
    <name type="scientific">Clavispora lusitaniae</name>
    <name type="common">Candida lusitaniae</name>
    <dbReference type="NCBI Taxonomy" id="36911"/>
    <lineage>
        <taxon>Eukaryota</taxon>
        <taxon>Fungi</taxon>
        <taxon>Dikarya</taxon>
        <taxon>Ascomycota</taxon>
        <taxon>Saccharomycotina</taxon>
        <taxon>Pichiomycetes</taxon>
        <taxon>Metschnikowiaceae</taxon>
        <taxon>Clavispora</taxon>
    </lineage>
</organism>
<evidence type="ECO:0000256" key="12">
    <source>
        <dbReference type="SAM" id="MobiDB-lite"/>
    </source>
</evidence>
<accession>A0AA91T2Z1</accession>
<evidence type="ECO:0000256" key="2">
    <source>
        <dbReference type="ARBA" id="ARBA00008569"/>
    </source>
</evidence>
<evidence type="ECO:0000256" key="6">
    <source>
        <dbReference type="ARBA" id="ARBA00022691"/>
    </source>
</evidence>
<evidence type="ECO:0000313" key="14">
    <source>
        <dbReference type="EMBL" id="OVF09617.1"/>
    </source>
</evidence>
<dbReference type="Proteomes" id="UP000195602">
    <property type="component" value="Unassembled WGS sequence"/>
</dbReference>
<dbReference type="AlphaFoldDB" id="A0AA91T2Z1"/>
<evidence type="ECO:0000256" key="10">
    <source>
        <dbReference type="ARBA" id="ARBA00058049"/>
    </source>
</evidence>
<reference evidence="14 15" key="1">
    <citation type="submission" date="2017-04" db="EMBL/GenBank/DDBJ databases">
        <title>Draft genome of the yeast Clavispora lusitaniae type strain CBS 6936.</title>
        <authorList>
            <person name="Durrens P."/>
            <person name="Klopp C."/>
            <person name="Biteau N."/>
            <person name="Fitton-Ouhabi V."/>
            <person name="Dementhon K."/>
            <person name="Accoceberry I."/>
            <person name="Sherman D.J."/>
            <person name="Noel T."/>
        </authorList>
    </citation>
    <scope>NUCLEOTIDE SEQUENCE [LARGE SCALE GENOMIC DNA]</scope>
    <source>
        <strain evidence="14 15">CBS 6936</strain>
    </source>
</reference>
<evidence type="ECO:0000256" key="4">
    <source>
        <dbReference type="ARBA" id="ARBA00022603"/>
    </source>
</evidence>
<dbReference type="Gene3D" id="3.30.1960.10">
    <property type="entry name" value="tRNA wybutosine-synthesizing-like"/>
    <property type="match status" value="1"/>
</dbReference>
<keyword evidence="7" id="KW-0819">tRNA processing</keyword>
<evidence type="ECO:0000256" key="5">
    <source>
        <dbReference type="ARBA" id="ARBA00022679"/>
    </source>
</evidence>
<feature type="domain" description="tRNA wybutosine-synthesizing protein" evidence="13">
    <location>
        <begin position="7"/>
        <end position="212"/>
    </location>
</feature>
<evidence type="ECO:0000256" key="11">
    <source>
        <dbReference type="ARBA" id="ARBA00069229"/>
    </source>
</evidence>
<dbReference type="Pfam" id="PF02676">
    <property type="entry name" value="TYW3"/>
    <property type="match status" value="1"/>
</dbReference>
<comment type="similarity">
    <text evidence="2">Belongs to the TYW3 family.</text>
</comment>
<proteinExistence type="inferred from homology"/>